<dbReference type="PANTHER" id="PTHR10334">
    <property type="entry name" value="CYSTEINE-RICH SECRETORY PROTEIN-RELATED"/>
    <property type="match status" value="1"/>
</dbReference>
<dbReference type="InterPro" id="IPR035940">
    <property type="entry name" value="CAP_sf"/>
</dbReference>
<feature type="compositionally biased region" description="Low complexity" evidence="1">
    <location>
        <begin position="90"/>
        <end position="100"/>
    </location>
</feature>
<dbReference type="PROSITE" id="PS01009">
    <property type="entry name" value="CRISP_1"/>
    <property type="match status" value="1"/>
</dbReference>
<evidence type="ECO:0000313" key="2">
    <source>
        <dbReference type="EMBL" id="CAF2903262.1"/>
    </source>
</evidence>
<dbReference type="PROSITE" id="PS01010">
    <property type="entry name" value="CRISP_2"/>
    <property type="match status" value="1"/>
</dbReference>
<dbReference type="OrthoDB" id="414826at2759"/>
<dbReference type="AlphaFoldDB" id="A0A7R8CR98"/>
<dbReference type="CDD" id="cd05380">
    <property type="entry name" value="CAP_euk"/>
    <property type="match status" value="1"/>
</dbReference>
<dbReference type="InterPro" id="IPR014044">
    <property type="entry name" value="CAP_dom"/>
</dbReference>
<protein>
    <submittedName>
        <fullName evidence="2">CRISP</fullName>
    </submittedName>
</protein>
<dbReference type="InterPro" id="IPR002413">
    <property type="entry name" value="V5_allergen-like"/>
</dbReference>
<evidence type="ECO:0000313" key="3">
    <source>
        <dbReference type="Proteomes" id="UP000675881"/>
    </source>
</evidence>
<name>A0A7R8CR98_LEPSM</name>
<sequence length="355" mass="38141">MWESTCFKYSEQRWCMISLGQLRPCTCENKCCTNNLESGSSGSGGGNSGSSGSSGETEEEGSESGGSGEGSEGGSSGSSGSSGGTEEGSSESGGSSEVSGACDSTSVKDYKGCKDLKKIYCKLTATQNGVVYKNTLCKYCGENQDTCKGKICAHGIISKEDQKRIVSIHNKHRSKVALGKEKRGVGGPQPPAANMYRLDWDDELAKGAQMWALQCPKGHDKNRITPEFSGENMWVGQNMASAWSSVKSMNRDYEGMIKGWYDEVKDFPAKNVKHYSTKGATGVVGHYTAMVWGNSVKVGCGYVMYYDTTQPRYPYKKVLICNYGPGGNILRAKVYEIGKAGSECPNGHKDGLCNH</sequence>
<reference evidence="2" key="1">
    <citation type="submission" date="2021-02" db="EMBL/GenBank/DDBJ databases">
        <authorList>
            <person name="Bekaert M."/>
        </authorList>
    </citation>
    <scope>NUCLEOTIDE SEQUENCE</scope>
    <source>
        <strain evidence="2">IoA-00</strain>
    </source>
</reference>
<keyword evidence="3" id="KW-1185">Reference proteome</keyword>
<dbReference type="InterPro" id="IPR018244">
    <property type="entry name" value="Allrgn_V5/Tpx1_CS"/>
</dbReference>
<accession>A0A7R8CR98</accession>
<feature type="region of interest" description="Disordered" evidence="1">
    <location>
        <begin position="39"/>
        <end position="103"/>
    </location>
</feature>
<dbReference type="Pfam" id="PF00188">
    <property type="entry name" value="CAP"/>
    <property type="match status" value="1"/>
</dbReference>
<dbReference type="InterPro" id="IPR001283">
    <property type="entry name" value="CRISP-related"/>
</dbReference>
<dbReference type="GO" id="GO:0005576">
    <property type="term" value="C:extracellular region"/>
    <property type="evidence" value="ECO:0007669"/>
    <property type="project" value="InterPro"/>
</dbReference>
<dbReference type="PRINTS" id="PR00838">
    <property type="entry name" value="V5ALLERGEN"/>
</dbReference>
<dbReference type="SMART" id="SM00198">
    <property type="entry name" value="SCP"/>
    <property type="match status" value="1"/>
</dbReference>
<evidence type="ECO:0000256" key="1">
    <source>
        <dbReference type="SAM" id="MobiDB-lite"/>
    </source>
</evidence>
<proteinExistence type="predicted"/>
<dbReference type="EMBL" id="HG994582">
    <property type="protein sequence ID" value="CAF2903262.1"/>
    <property type="molecule type" value="Genomic_DNA"/>
</dbReference>
<dbReference type="Gene3D" id="3.40.33.10">
    <property type="entry name" value="CAP"/>
    <property type="match status" value="1"/>
</dbReference>
<dbReference type="PRINTS" id="PR00837">
    <property type="entry name" value="V5TPXLIKE"/>
</dbReference>
<feature type="compositionally biased region" description="Gly residues" evidence="1">
    <location>
        <begin position="63"/>
        <end position="86"/>
    </location>
</feature>
<dbReference type="Proteomes" id="UP000675881">
    <property type="component" value="Chromosome 3"/>
</dbReference>
<organism evidence="2 3">
    <name type="scientific">Lepeophtheirus salmonis</name>
    <name type="common">Salmon louse</name>
    <name type="synonym">Caligus salmonis</name>
    <dbReference type="NCBI Taxonomy" id="72036"/>
    <lineage>
        <taxon>Eukaryota</taxon>
        <taxon>Metazoa</taxon>
        <taxon>Ecdysozoa</taxon>
        <taxon>Arthropoda</taxon>
        <taxon>Crustacea</taxon>
        <taxon>Multicrustacea</taxon>
        <taxon>Hexanauplia</taxon>
        <taxon>Copepoda</taxon>
        <taxon>Siphonostomatoida</taxon>
        <taxon>Caligidae</taxon>
        <taxon>Lepeophtheirus</taxon>
    </lineage>
</organism>
<dbReference type="SUPFAM" id="SSF55797">
    <property type="entry name" value="PR-1-like"/>
    <property type="match status" value="1"/>
</dbReference>
<gene>
    <name evidence="2" type="ORF">LSAA_7786</name>
</gene>